<dbReference type="Proteomes" id="UP000244898">
    <property type="component" value="Unassembled WGS sequence"/>
</dbReference>
<organism evidence="3 4">
    <name type="scientific">Falsiruegeria mediterranea M17</name>
    <dbReference type="NCBI Taxonomy" id="1200281"/>
    <lineage>
        <taxon>Bacteria</taxon>
        <taxon>Pseudomonadati</taxon>
        <taxon>Pseudomonadota</taxon>
        <taxon>Alphaproteobacteria</taxon>
        <taxon>Rhodobacterales</taxon>
        <taxon>Roseobacteraceae</taxon>
        <taxon>Falsiruegeria</taxon>
    </lineage>
</organism>
<feature type="chain" id="PRO_5015304510" description="CEL-III C-terminal domain-containing protein" evidence="2">
    <location>
        <begin position="22"/>
        <end position="499"/>
    </location>
</feature>
<feature type="region of interest" description="Disordered" evidence="1">
    <location>
        <begin position="457"/>
        <end position="499"/>
    </location>
</feature>
<protein>
    <recommendedName>
        <fullName evidence="5">CEL-III C-terminal domain-containing protein</fullName>
    </recommendedName>
</protein>
<name>A0A2R8CGU8_9RHOB</name>
<proteinExistence type="predicted"/>
<sequence length="499" mass="52765">MKRMMMLLGAALAMTGTSAWAQYNSSPVEKMCYGGRNQMGLYLCACDQSFISGMSALVLGNSVVLHGPGELMNCLAWADEMNGVPGGMAGRPAQIPQIPTTIPKADIYKPAISPMVTLPSSAGPCGEVFNACNAARQPDCMNRFNACSTTRIDQDRETAVLAKLLSPDTAAKLAALAPPPVDEHGNGMAQAHSIKLFSSVKTVPSANFESFLETRFLIDPDSFLGKTLNVAPPWSGNVTLDPGGKITLAGDNAGTKPIYVDNVLVFCFNGSKCVSVGQQDASGFKQSNGGNIEHVSSMGFNFEAGAIDLTPFFVPGQATSVQAYAIDYGGAAGVSDIFLIVEGGHTSGASQTASQASGVDVEFRLRSKPFNFRFSCDVDAIIGNLMCDRNYTAAYTASTNTWKVCGVNRNLPGSCWEYDNAPASGPYFSAWGIVLKVAADGSMTRDGVAHGQAEIVGTKPLRRPSRSEKLPPLSYKPPKLGMPGNRQGTGGPRYYVDNP</sequence>
<evidence type="ECO:0000313" key="3">
    <source>
        <dbReference type="EMBL" id="SPJ31518.1"/>
    </source>
</evidence>
<evidence type="ECO:0000313" key="4">
    <source>
        <dbReference type="Proteomes" id="UP000244898"/>
    </source>
</evidence>
<gene>
    <name evidence="3" type="ORF">TRM7615_05061</name>
</gene>
<keyword evidence="4" id="KW-1185">Reference proteome</keyword>
<dbReference type="EMBL" id="ONZG01000031">
    <property type="protein sequence ID" value="SPJ31518.1"/>
    <property type="molecule type" value="Genomic_DNA"/>
</dbReference>
<dbReference type="RefSeq" id="WP_108792719.1">
    <property type="nucleotide sequence ID" value="NZ_ONZG01000031.1"/>
</dbReference>
<reference evidence="4" key="1">
    <citation type="submission" date="2018-03" db="EMBL/GenBank/DDBJ databases">
        <authorList>
            <person name="Rodrigo-Torres L."/>
            <person name="Arahal R. D."/>
            <person name="Lucena T."/>
        </authorList>
    </citation>
    <scope>NUCLEOTIDE SEQUENCE [LARGE SCALE GENOMIC DNA]</scope>
    <source>
        <strain evidence="4">CECT 7615</strain>
    </source>
</reference>
<accession>A0A2R8CGU8</accession>
<evidence type="ECO:0000256" key="1">
    <source>
        <dbReference type="SAM" id="MobiDB-lite"/>
    </source>
</evidence>
<keyword evidence="2" id="KW-0732">Signal</keyword>
<feature type="signal peptide" evidence="2">
    <location>
        <begin position="1"/>
        <end position="21"/>
    </location>
</feature>
<evidence type="ECO:0000256" key="2">
    <source>
        <dbReference type="SAM" id="SignalP"/>
    </source>
</evidence>
<dbReference type="AlphaFoldDB" id="A0A2R8CGU8"/>
<feature type="compositionally biased region" description="Low complexity" evidence="1">
    <location>
        <begin position="470"/>
        <end position="479"/>
    </location>
</feature>
<evidence type="ECO:0008006" key="5">
    <source>
        <dbReference type="Google" id="ProtNLM"/>
    </source>
</evidence>